<dbReference type="NCBIfam" id="NF046112">
    <property type="entry name" value="MSMEG_6209_Nter"/>
    <property type="match status" value="1"/>
</dbReference>
<evidence type="ECO:0000313" key="4">
    <source>
        <dbReference type="Proteomes" id="UP000661607"/>
    </source>
</evidence>
<keyword evidence="1" id="KW-0059">Arsenical resistance</keyword>
<dbReference type="SUPFAM" id="SSF52788">
    <property type="entry name" value="Phosphotyrosine protein phosphatases I"/>
    <property type="match status" value="1"/>
</dbReference>
<dbReference type="InterPro" id="IPR048716">
    <property type="entry name" value="Phosphatase-like_N"/>
</dbReference>
<evidence type="ECO:0000259" key="2">
    <source>
        <dbReference type="SMART" id="SM00226"/>
    </source>
</evidence>
<dbReference type="Gene3D" id="1.10.8.1060">
    <property type="entry name" value="Corynebacterium glutamicum thioredoxin-dependent arsenate reductase, N-terminal domain"/>
    <property type="match status" value="1"/>
</dbReference>
<dbReference type="PANTHER" id="PTHR43428:SF1">
    <property type="entry name" value="ARSENATE REDUCTASE"/>
    <property type="match status" value="1"/>
</dbReference>
<feature type="domain" description="Phosphotyrosine protein phosphatase I" evidence="2">
    <location>
        <begin position="79"/>
        <end position="204"/>
    </location>
</feature>
<reference evidence="3 4" key="1">
    <citation type="submission" date="2020-10" db="EMBL/GenBank/DDBJ databases">
        <title>Sequencing the genomes of 1000 actinobacteria strains.</title>
        <authorList>
            <person name="Klenk H.-P."/>
        </authorList>
    </citation>
    <scope>NUCLEOTIDE SEQUENCE [LARGE SCALE GENOMIC DNA]</scope>
    <source>
        <strain evidence="3 4">DSM 43748</strain>
    </source>
</reference>
<dbReference type="Proteomes" id="UP000661607">
    <property type="component" value="Unassembled WGS sequence"/>
</dbReference>
<comment type="caution">
    <text evidence="3">The sequence shown here is derived from an EMBL/GenBank/DDBJ whole genome shotgun (WGS) entry which is preliminary data.</text>
</comment>
<dbReference type="InterPro" id="IPR036196">
    <property type="entry name" value="Ptyr_pPase_sf"/>
</dbReference>
<dbReference type="EMBL" id="JADBEF010000001">
    <property type="protein sequence ID" value="MBE1565947.1"/>
    <property type="molecule type" value="Genomic_DNA"/>
</dbReference>
<evidence type="ECO:0000313" key="3">
    <source>
        <dbReference type="EMBL" id="MBE1565947.1"/>
    </source>
</evidence>
<name>A0ABR9KWN0_9ACTN</name>
<accession>A0ABR9KWN0</accession>
<organism evidence="3 4">
    <name type="scientific">Nonomuraea africana</name>
    <dbReference type="NCBI Taxonomy" id="46171"/>
    <lineage>
        <taxon>Bacteria</taxon>
        <taxon>Bacillati</taxon>
        <taxon>Actinomycetota</taxon>
        <taxon>Actinomycetes</taxon>
        <taxon>Streptosporangiales</taxon>
        <taxon>Streptosporangiaceae</taxon>
        <taxon>Nonomuraea</taxon>
    </lineage>
</organism>
<gene>
    <name evidence="3" type="ORF">H4W81_008726</name>
</gene>
<dbReference type="SMART" id="SM00226">
    <property type="entry name" value="LMWPc"/>
    <property type="match status" value="1"/>
</dbReference>
<keyword evidence="4" id="KW-1185">Reference proteome</keyword>
<dbReference type="PANTHER" id="PTHR43428">
    <property type="entry name" value="ARSENATE REDUCTASE"/>
    <property type="match status" value="1"/>
</dbReference>
<dbReference type="InterPro" id="IPR023485">
    <property type="entry name" value="Ptyr_pPase"/>
</dbReference>
<proteinExistence type="predicted"/>
<dbReference type="Pfam" id="PF01451">
    <property type="entry name" value="LMWPc"/>
    <property type="match status" value="1"/>
</dbReference>
<dbReference type="Gene3D" id="3.40.50.2300">
    <property type="match status" value="1"/>
</dbReference>
<sequence length="217" mass="23612">MMALRDPDPVLRRIAAQLQPRFPGVYSTETVERYVVESYRALSATARVRQHLPALTEKLAEERLVALAQANGVLAKPVYEVLFVCTHNAGRSQLAAALMNHHAAGRVHVRTAGTRPAADIEPAVAEALGEMGLGVSAEFPKPLTDEVVQAADVVVSMGCGDACPVHPGRRYLEWNLPDTHGKSLAEVRDIAVLVDLMVRDLLDELTWQPTPGNEPRT</sequence>
<protein>
    <submittedName>
        <fullName evidence="3">Protein-tyrosine-phosphatase</fullName>
    </submittedName>
</protein>
<dbReference type="Pfam" id="PF21234">
    <property type="entry name" value="Phosphatase-like_N"/>
    <property type="match status" value="1"/>
</dbReference>
<evidence type="ECO:0000256" key="1">
    <source>
        <dbReference type="ARBA" id="ARBA00022849"/>
    </source>
</evidence>